<organism evidence="3 4">
    <name type="scientific">Yoonia phaeophyticola</name>
    <dbReference type="NCBI Taxonomy" id="3137369"/>
    <lineage>
        <taxon>Bacteria</taxon>
        <taxon>Pseudomonadati</taxon>
        <taxon>Pseudomonadota</taxon>
        <taxon>Alphaproteobacteria</taxon>
        <taxon>Rhodobacterales</taxon>
        <taxon>Paracoccaceae</taxon>
        <taxon>Yoonia</taxon>
    </lineage>
</organism>
<name>A0ABZ2V747_9RHOB</name>
<keyword evidence="1" id="KW-0472">Membrane</keyword>
<sequence>MTSRGELTGYTLVIIAALSWSTAGLFTRVVSTDIATTLLWRSVFGGLAVMLIHYGLSRDKGLQDLLKFSTGEVIIAGVSAIAMTCFISAFFFTSIANVAFVYGAVPLVTMVLAWLLLHETPTSVGIIAAVGSAFGIGILAWGGQSFLDFVGLGLAMLMTIFMAAITVLAKYFPSANSSKCAYLSAYLAVLVVAPFSTGFAVSTIDFTWLALYGLVNVGLGFGVYLAGVSRIPALAAALLGLLEIPLAPVWAFMLFNEELGTKTVLGGALVVAASLIYIVGTARRASS</sequence>
<feature type="domain" description="EamA" evidence="2">
    <location>
        <begin position="8"/>
        <end position="139"/>
    </location>
</feature>
<dbReference type="Pfam" id="PF00892">
    <property type="entry name" value="EamA"/>
    <property type="match status" value="2"/>
</dbReference>
<dbReference type="EMBL" id="CP150951">
    <property type="protein sequence ID" value="WZC49068.1"/>
    <property type="molecule type" value="Genomic_DNA"/>
</dbReference>
<dbReference type="InterPro" id="IPR000620">
    <property type="entry name" value="EamA_dom"/>
</dbReference>
<dbReference type="SUPFAM" id="SSF103481">
    <property type="entry name" value="Multidrug resistance efflux transporter EmrE"/>
    <property type="match status" value="2"/>
</dbReference>
<keyword evidence="1" id="KW-0812">Transmembrane</keyword>
<gene>
    <name evidence="3" type="ORF">AABB29_19940</name>
</gene>
<feature type="transmembrane region" description="Helical" evidence="1">
    <location>
        <begin position="68"/>
        <end position="92"/>
    </location>
</feature>
<dbReference type="PANTHER" id="PTHR22911:SF135">
    <property type="entry name" value="BLR4310 PROTEIN"/>
    <property type="match status" value="1"/>
</dbReference>
<feature type="transmembrane region" description="Helical" evidence="1">
    <location>
        <begin position="98"/>
        <end position="117"/>
    </location>
</feature>
<feature type="transmembrane region" description="Helical" evidence="1">
    <location>
        <begin position="206"/>
        <end position="226"/>
    </location>
</feature>
<dbReference type="RefSeq" id="WP_341367180.1">
    <property type="nucleotide sequence ID" value="NZ_CP150951.2"/>
</dbReference>
<dbReference type="PANTHER" id="PTHR22911">
    <property type="entry name" value="ACYL-MALONYL CONDENSING ENZYME-RELATED"/>
    <property type="match status" value="1"/>
</dbReference>
<feature type="transmembrane region" description="Helical" evidence="1">
    <location>
        <begin position="259"/>
        <end position="279"/>
    </location>
</feature>
<feature type="transmembrane region" description="Helical" evidence="1">
    <location>
        <begin position="7"/>
        <end position="26"/>
    </location>
</feature>
<feature type="transmembrane region" description="Helical" evidence="1">
    <location>
        <begin position="149"/>
        <end position="169"/>
    </location>
</feature>
<feature type="transmembrane region" description="Helical" evidence="1">
    <location>
        <begin position="38"/>
        <end position="56"/>
    </location>
</feature>
<reference evidence="4" key="1">
    <citation type="submission" date="2024-04" db="EMBL/GenBank/DDBJ databases">
        <title>Phylogenomic analyses of a clade within the roseobacter group suggest taxonomic reassignments of species of the genera Aestuariivita, Citreicella, Loktanella, Nautella, Pelagibaca, Ruegeria, Thalassobius, Thiobacimonas and Tropicibacter, and the proposal o.</title>
        <authorList>
            <person name="Jeon C.O."/>
        </authorList>
    </citation>
    <scope>NUCLEOTIDE SEQUENCE [LARGE SCALE GENOMIC DNA]</scope>
    <source>
        <strain evidence="4">BS5-3</strain>
    </source>
</reference>
<evidence type="ECO:0000259" key="2">
    <source>
        <dbReference type="Pfam" id="PF00892"/>
    </source>
</evidence>
<evidence type="ECO:0000256" key="1">
    <source>
        <dbReference type="SAM" id="Phobius"/>
    </source>
</evidence>
<accession>A0ABZ2V747</accession>
<proteinExistence type="predicted"/>
<dbReference type="InterPro" id="IPR037185">
    <property type="entry name" value="EmrE-like"/>
</dbReference>
<feature type="transmembrane region" description="Helical" evidence="1">
    <location>
        <begin position="233"/>
        <end position="253"/>
    </location>
</feature>
<evidence type="ECO:0000313" key="4">
    <source>
        <dbReference type="Proteomes" id="UP001440612"/>
    </source>
</evidence>
<feature type="domain" description="EamA" evidence="2">
    <location>
        <begin position="151"/>
        <end position="277"/>
    </location>
</feature>
<feature type="transmembrane region" description="Helical" evidence="1">
    <location>
        <begin position="181"/>
        <end position="200"/>
    </location>
</feature>
<keyword evidence="1" id="KW-1133">Transmembrane helix</keyword>
<protein>
    <submittedName>
        <fullName evidence="3">DMT family transporter</fullName>
    </submittedName>
</protein>
<evidence type="ECO:0000313" key="3">
    <source>
        <dbReference type="EMBL" id="WZC49068.1"/>
    </source>
</evidence>
<keyword evidence="4" id="KW-1185">Reference proteome</keyword>
<dbReference type="Proteomes" id="UP001440612">
    <property type="component" value="Chromosome"/>
</dbReference>
<feature type="transmembrane region" description="Helical" evidence="1">
    <location>
        <begin position="124"/>
        <end position="143"/>
    </location>
</feature>